<dbReference type="SUPFAM" id="SSF53474">
    <property type="entry name" value="alpha/beta-Hydrolases"/>
    <property type="match status" value="1"/>
</dbReference>
<evidence type="ECO:0000256" key="19">
    <source>
        <dbReference type="SAM" id="Phobius"/>
    </source>
</evidence>
<dbReference type="Bgee" id="ENSOANG00000042191">
    <property type="expression patterns" value="Expressed in brain and 8 other cell types or tissues"/>
</dbReference>
<evidence type="ECO:0000256" key="17">
    <source>
        <dbReference type="ARBA" id="ARBA00045941"/>
    </source>
</evidence>
<organism evidence="21 22">
    <name type="scientific">Ornithorhynchus anatinus</name>
    <name type="common">Duckbill platypus</name>
    <dbReference type="NCBI Taxonomy" id="9258"/>
    <lineage>
        <taxon>Eukaryota</taxon>
        <taxon>Metazoa</taxon>
        <taxon>Chordata</taxon>
        <taxon>Craniata</taxon>
        <taxon>Vertebrata</taxon>
        <taxon>Euteleostomi</taxon>
        <taxon>Mammalia</taxon>
        <taxon>Monotremata</taxon>
        <taxon>Ornithorhynchidae</taxon>
        <taxon>Ornithorhynchus</taxon>
    </lineage>
</organism>
<dbReference type="Gene3D" id="3.40.50.1820">
    <property type="entry name" value="alpha/beta hydrolase"/>
    <property type="match status" value="1"/>
</dbReference>
<protein>
    <recommendedName>
        <fullName evidence="5">Lysophosphatidylserine lipase ABHD12</fullName>
        <ecNumber evidence="4">3.1.1.23</ecNumber>
    </recommendedName>
    <alternativeName>
        <fullName evidence="16">2-arachidonoylglycerol hydrolase ABHD12</fullName>
    </alternativeName>
    <alternativeName>
        <fullName evidence="15">Abhydrolase domain-containing protein 12</fullName>
    </alternativeName>
    <alternativeName>
        <fullName evidence="14">Monoacylglycerol lipase ABHD12</fullName>
    </alternativeName>
    <alternativeName>
        <fullName evidence="13">Oxidized phosphatidylserine lipase ABHD12</fullName>
    </alternativeName>
</protein>
<dbReference type="GO" id="GO:0010996">
    <property type="term" value="P:response to auditory stimulus"/>
    <property type="evidence" value="ECO:0007669"/>
    <property type="project" value="Ensembl"/>
</dbReference>
<evidence type="ECO:0000256" key="6">
    <source>
        <dbReference type="ARBA" id="ARBA00022692"/>
    </source>
</evidence>
<dbReference type="AlphaFoldDB" id="A0A6I8N6I2"/>
<keyword evidence="8" id="KW-0256">Endoplasmic reticulum</keyword>
<evidence type="ECO:0000256" key="10">
    <source>
        <dbReference type="ARBA" id="ARBA00023098"/>
    </source>
</evidence>
<keyword evidence="12" id="KW-0325">Glycoprotein</keyword>
<keyword evidence="11 19" id="KW-0472">Membrane</keyword>
<name>A0A6I8N6I2_ORNAN</name>
<dbReference type="GO" id="GO:0052651">
    <property type="term" value="P:monoacylglycerol catabolic process"/>
    <property type="evidence" value="ECO:0000318"/>
    <property type="project" value="GO_Central"/>
</dbReference>
<evidence type="ECO:0000256" key="13">
    <source>
        <dbReference type="ARBA" id="ARBA00030502"/>
    </source>
</evidence>
<evidence type="ECO:0000256" key="9">
    <source>
        <dbReference type="ARBA" id="ARBA00022989"/>
    </source>
</evidence>
<dbReference type="InParanoid" id="A0A6I8N6I2"/>
<evidence type="ECO:0000256" key="11">
    <source>
        <dbReference type="ARBA" id="ARBA00023136"/>
    </source>
</evidence>
<evidence type="ECO:0000256" key="8">
    <source>
        <dbReference type="ARBA" id="ARBA00022824"/>
    </source>
</evidence>
<dbReference type="GO" id="GO:0006660">
    <property type="term" value="P:phosphatidylserine catabolic process"/>
    <property type="evidence" value="ECO:0000318"/>
    <property type="project" value="GO_Central"/>
</dbReference>
<evidence type="ECO:0000313" key="22">
    <source>
        <dbReference type="Proteomes" id="UP000002279"/>
    </source>
</evidence>
<dbReference type="GO" id="GO:0047372">
    <property type="term" value="F:monoacylglycerol lipase activity"/>
    <property type="evidence" value="ECO:0000318"/>
    <property type="project" value="GO_Central"/>
</dbReference>
<dbReference type="InterPro" id="IPR000073">
    <property type="entry name" value="AB_hydrolase_1"/>
</dbReference>
<evidence type="ECO:0000256" key="3">
    <source>
        <dbReference type="ARBA" id="ARBA00006584"/>
    </source>
</evidence>
<dbReference type="GO" id="GO:0032281">
    <property type="term" value="C:AMPA glutamate receptor complex"/>
    <property type="evidence" value="ECO:0007669"/>
    <property type="project" value="Ensembl"/>
</dbReference>
<feature type="region of interest" description="Disordered" evidence="18">
    <location>
        <begin position="1"/>
        <end position="149"/>
    </location>
</feature>
<evidence type="ECO:0000256" key="2">
    <source>
        <dbReference type="ARBA" id="ARBA00004389"/>
    </source>
</evidence>
<evidence type="ECO:0000256" key="12">
    <source>
        <dbReference type="ARBA" id="ARBA00023180"/>
    </source>
</evidence>
<dbReference type="Pfam" id="PF00561">
    <property type="entry name" value="Abhydrolase_1"/>
    <property type="match status" value="1"/>
</dbReference>
<keyword evidence="7" id="KW-0378">Hydrolase</keyword>
<feature type="domain" description="AB hydrolase-1" evidence="20">
    <location>
        <begin position="260"/>
        <end position="365"/>
    </location>
</feature>
<dbReference type="EC" id="3.1.1.23" evidence="4"/>
<evidence type="ECO:0000256" key="15">
    <source>
        <dbReference type="ARBA" id="ARBA00032497"/>
    </source>
</evidence>
<feature type="compositionally biased region" description="Basic and acidic residues" evidence="18">
    <location>
        <begin position="1"/>
        <end position="10"/>
    </location>
</feature>
<sequence>MYNTYRRDPQIHNPLPEWGRAGQGGGGGPGFSRTMTEGRPRPGPGRSRPKMATAPEGPGRRRGRAGPGRGGAGRGGRRQSGSAALRVGSPRRPLRQAGGPRPGMRKRNESVTVEHERLAAAPAAPDPDCRPQRHLHQAGPGAREPGSAMKRALSRRKGLWFRFRKLLIWSLGLYLAIPFLVKLCPGIQAKLIFLNFVRVPYFIDLKKPQDQGLNHTCNYYLQPEEEVTIGVWHTVPAALWKDAQGKDQTWYEDALAANHPIILYLHGNAGTRGGDHRVELYKVLSSLGYHVVTFDYRGWGDSVGTPTERGMTYDALHVFDWIKARSGDNPLYIWGHSLGTGVATNLVRRLCERETPPDALILESPFTNIREEAKSHPFSVIYRYFPGFDWFFLDPITSSGIKFANDENVKYISCSLLILHAEDDPVVPFHLGRKLYNIAAPSRSFRDFKVQFVPFHVDLGYRHKFIYKSPELPRILREFLGKSEHEHHVDRRH</sequence>
<evidence type="ECO:0000256" key="4">
    <source>
        <dbReference type="ARBA" id="ARBA00013254"/>
    </source>
</evidence>
<evidence type="ECO:0000256" key="5">
    <source>
        <dbReference type="ARBA" id="ARBA00015438"/>
    </source>
</evidence>
<evidence type="ECO:0000256" key="1">
    <source>
        <dbReference type="ARBA" id="ARBA00001613"/>
    </source>
</evidence>
<dbReference type="Ensembl" id="ENSOANT00000063519.1">
    <property type="protein sequence ID" value="ENSOANP00000036410.1"/>
    <property type="gene ID" value="ENSOANG00000042191.1"/>
</dbReference>
<dbReference type="PANTHER" id="PTHR12277">
    <property type="entry name" value="ALPHA/BETA HYDROLASE DOMAIN-CONTAINING PROTEIN"/>
    <property type="match status" value="1"/>
</dbReference>
<feature type="compositionally biased region" description="Basic and acidic residues" evidence="18">
    <location>
        <begin position="106"/>
        <end position="118"/>
    </location>
</feature>
<dbReference type="GO" id="GO:0032839">
    <property type="term" value="C:dendrite cytoplasm"/>
    <property type="evidence" value="ECO:0007669"/>
    <property type="project" value="Ensembl"/>
</dbReference>
<reference evidence="21" key="2">
    <citation type="submission" date="2025-09" db="UniProtKB">
        <authorList>
            <consortium name="Ensembl"/>
        </authorList>
    </citation>
    <scope>IDENTIFICATION</scope>
    <source>
        <strain evidence="21">Glennie</strain>
    </source>
</reference>
<dbReference type="GO" id="GO:0050727">
    <property type="term" value="P:regulation of inflammatory response"/>
    <property type="evidence" value="ECO:0007669"/>
    <property type="project" value="Ensembl"/>
</dbReference>
<feature type="transmembrane region" description="Helical" evidence="19">
    <location>
        <begin position="159"/>
        <end position="181"/>
    </location>
</feature>
<comment type="similarity">
    <text evidence="3">Belongs to the serine esterase family.</text>
</comment>
<dbReference type="GO" id="GO:0004622">
    <property type="term" value="F:phosphatidylcholine lysophospholipase activity"/>
    <property type="evidence" value="ECO:0000318"/>
    <property type="project" value="GO_Central"/>
</dbReference>
<accession>A0A6I8N6I2</accession>
<keyword evidence="6 19" id="KW-0812">Transmembrane</keyword>
<evidence type="ECO:0000313" key="21">
    <source>
        <dbReference type="Ensembl" id="ENSOANP00000036410.1"/>
    </source>
</evidence>
<keyword evidence="9 19" id="KW-1133">Transmembrane helix</keyword>
<reference evidence="21" key="1">
    <citation type="submission" date="2025-08" db="UniProtKB">
        <authorList>
            <consortium name="Ensembl"/>
        </authorList>
    </citation>
    <scope>IDENTIFICATION</scope>
    <source>
        <strain evidence="21">Glennie</strain>
    </source>
</reference>
<dbReference type="InterPro" id="IPR029058">
    <property type="entry name" value="AB_hydrolase_fold"/>
</dbReference>
<evidence type="ECO:0000256" key="16">
    <source>
        <dbReference type="ARBA" id="ARBA00033386"/>
    </source>
</evidence>
<dbReference type="OMA" id="NTNETEY"/>
<keyword evidence="22" id="KW-1185">Reference proteome</keyword>
<dbReference type="PANTHER" id="PTHR12277:SF61">
    <property type="entry name" value="LYSOPHOSPHATIDYLSERINE LIPASE ABHD12"/>
    <property type="match status" value="1"/>
</dbReference>
<feature type="compositionally biased region" description="Gly residues" evidence="18">
    <location>
        <begin position="65"/>
        <end position="74"/>
    </location>
</feature>
<dbReference type="GO" id="GO:0007628">
    <property type="term" value="P:adult walking behavior"/>
    <property type="evidence" value="ECO:0007669"/>
    <property type="project" value="Ensembl"/>
</dbReference>
<dbReference type="FunCoup" id="A0A6I8N6I2">
    <property type="interactions" value="1525"/>
</dbReference>
<comment type="catalytic activity">
    <reaction evidence="1">
        <text>Hydrolyzes glycerol monoesters of long-chain fatty acids.</text>
        <dbReference type="EC" id="3.1.1.23"/>
    </reaction>
</comment>
<dbReference type="Proteomes" id="UP000002279">
    <property type="component" value="Unplaced"/>
</dbReference>
<dbReference type="GeneTree" id="ENSGT00940000160517"/>
<keyword evidence="10" id="KW-0443">Lipid metabolism</keyword>
<dbReference type="GO" id="GO:0008474">
    <property type="term" value="F:palmitoyl-(protein) hydrolase activity"/>
    <property type="evidence" value="ECO:0007669"/>
    <property type="project" value="Ensembl"/>
</dbReference>
<evidence type="ECO:0000259" key="20">
    <source>
        <dbReference type="Pfam" id="PF00561"/>
    </source>
</evidence>
<comment type="subcellular location">
    <subcellularLocation>
        <location evidence="2">Endoplasmic reticulum membrane</location>
        <topology evidence="2">Single-pass membrane protein</topology>
    </subcellularLocation>
</comment>
<evidence type="ECO:0000256" key="7">
    <source>
        <dbReference type="ARBA" id="ARBA00022801"/>
    </source>
</evidence>
<evidence type="ECO:0000256" key="14">
    <source>
        <dbReference type="ARBA" id="ARBA00030575"/>
    </source>
</evidence>
<gene>
    <name evidence="21" type="primary">ABHD12</name>
</gene>
<evidence type="ECO:0000256" key="18">
    <source>
        <dbReference type="SAM" id="MobiDB-lite"/>
    </source>
</evidence>
<feature type="compositionally biased region" description="Gly residues" evidence="18">
    <location>
        <begin position="21"/>
        <end position="30"/>
    </location>
</feature>
<proteinExistence type="inferred from homology"/>
<dbReference type="GO" id="GO:0005789">
    <property type="term" value="C:endoplasmic reticulum membrane"/>
    <property type="evidence" value="ECO:0000318"/>
    <property type="project" value="GO_Central"/>
</dbReference>
<comment type="function">
    <text evidence="17">Lysophosphatidylserine (LPS) lipase that mediates the hydrolysis of lysophosphatidylserine, a class of signaling lipids that regulates immunological and neurological processes. Represents a major lysophosphatidylserine lipase in the brain, thereby playing a key role in the central nervous system. Also able to hydrolyze oxidized phosphatidylserine; oxidized phosphatidylserine is produced in response to severe inflammatory stress and constitutes a proapoptotic 'eat me' signal. Also has monoacylglycerol (MAG) lipase activity: hydrolyzes 2-arachidonoylglycerol (2-AG), thereby acting as a regulator of endocannabinoid signaling pathways. Has a strong preference for very-long-chain lipid substrates; substrate specificity is likely due to improved catalysis and not improved substrate binding.</text>
</comment>
<dbReference type="FunFam" id="3.40.50.1820:FF:000069">
    <property type="entry name" value="monoacylglycerol lipase ABHD12"/>
    <property type="match status" value="1"/>
</dbReference>